<evidence type="ECO:0000313" key="7">
    <source>
        <dbReference type="EMBL" id="MCT8974674.1"/>
    </source>
</evidence>
<comment type="subcellular location">
    <subcellularLocation>
        <location evidence="1">Cell inner membrane</location>
        <topology evidence="1">Multi-pass membrane protein</topology>
    </subcellularLocation>
    <subcellularLocation>
        <location evidence="6">Cell membrane</location>
        <topology evidence="6">Multi-pass membrane protein</topology>
    </subcellularLocation>
</comment>
<dbReference type="GO" id="GO:0005886">
    <property type="term" value="C:plasma membrane"/>
    <property type="evidence" value="ECO:0007669"/>
    <property type="project" value="UniProtKB-SubCell"/>
</dbReference>
<comment type="caution">
    <text evidence="7">The sequence shown here is derived from an EMBL/GenBank/DDBJ whole genome shotgun (WGS) entry which is preliminary data.</text>
</comment>
<organism evidence="7 8">
    <name type="scientific">Microbaculum marinisediminis</name>
    <dbReference type="NCBI Taxonomy" id="2931392"/>
    <lineage>
        <taxon>Bacteria</taxon>
        <taxon>Pseudomonadati</taxon>
        <taxon>Pseudomonadota</taxon>
        <taxon>Alphaproteobacteria</taxon>
        <taxon>Hyphomicrobiales</taxon>
        <taxon>Tepidamorphaceae</taxon>
        <taxon>Microbaculum</taxon>
    </lineage>
</organism>
<comment type="similarity">
    <text evidence="6">Belongs to the NhaA Na(+)/H(+) (TC 2.A.33) antiporter family.</text>
</comment>
<feature type="transmembrane region" description="Helical" evidence="6">
    <location>
        <begin position="32"/>
        <end position="57"/>
    </location>
</feature>
<keyword evidence="8" id="KW-1185">Reference proteome</keyword>
<feature type="transmembrane region" description="Helical" evidence="6">
    <location>
        <begin position="170"/>
        <end position="189"/>
    </location>
</feature>
<keyword evidence="6" id="KW-0915">Sodium</keyword>
<dbReference type="InterPro" id="IPR004670">
    <property type="entry name" value="NhaA"/>
</dbReference>
<keyword evidence="4 6" id="KW-1133">Transmembrane helix</keyword>
<feature type="transmembrane region" description="Helical" evidence="6">
    <location>
        <begin position="312"/>
        <end position="333"/>
    </location>
</feature>
<dbReference type="GO" id="GO:0006885">
    <property type="term" value="P:regulation of pH"/>
    <property type="evidence" value="ECO:0007669"/>
    <property type="project" value="UniProtKB-UniRule"/>
</dbReference>
<feature type="transmembrane region" description="Helical" evidence="6">
    <location>
        <begin position="195"/>
        <end position="216"/>
    </location>
</feature>
<evidence type="ECO:0000256" key="1">
    <source>
        <dbReference type="ARBA" id="ARBA00004429"/>
    </source>
</evidence>
<dbReference type="Gene3D" id="1.20.1530.10">
    <property type="entry name" value="Na+/H+ antiporter like domain"/>
    <property type="match status" value="1"/>
</dbReference>
<dbReference type="PANTHER" id="PTHR30341">
    <property type="entry name" value="SODIUM ION/PROTON ANTIPORTER NHAA-RELATED"/>
    <property type="match status" value="1"/>
</dbReference>
<evidence type="ECO:0000256" key="6">
    <source>
        <dbReference type="HAMAP-Rule" id="MF_01844"/>
    </source>
</evidence>
<dbReference type="RefSeq" id="WP_261618255.1">
    <property type="nucleotide sequence ID" value="NZ_JALIDZ010000013.1"/>
</dbReference>
<feature type="transmembrane region" description="Helical" evidence="6">
    <location>
        <begin position="339"/>
        <end position="362"/>
    </location>
</feature>
<feature type="transmembrane region" description="Helical" evidence="6">
    <location>
        <begin position="413"/>
        <end position="431"/>
    </location>
</feature>
<keyword evidence="2 6" id="KW-1003">Cell membrane</keyword>
<protein>
    <recommendedName>
        <fullName evidence="6">Na(+)/H(+) antiporter NhaA</fullName>
    </recommendedName>
    <alternativeName>
        <fullName evidence="6">Sodium/proton antiporter NhaA</fullName>
    </alternativeName>
</protein>
<comment type="function">
    <text evidence="6">Na(+)/H(+) antiporter that extrudes sodium in exchange for external protons.</text>
</comment>
<feature type="transmembrane region" description="Helical" evidence="6">
    <location>
        <begin position="137"/>
        <end position="158"/>
    </location>
</feature>
<dbReference type="InterPro" id="IPR023171">
    <property type="entry name" value="Na/H_antiporter_dom_sf"/>
</dbReference>
<sequence length="440" mass="46511">MPEDSQGLPREIADRFSKPFGRFLRIEAASGILLLVAALAALGLANSSWSSSFLAFWEIPIGLHFGPLDFTRSLQHWINDGLMTFFFFVVALELKRELVLGELRNLRTAALPFAGALGGMVVPVALYLVLMVGQTGVHGWGTVMATDTAFVIGCLALFGSRIPPSLRLFLLSLAIFDDVGAILVVAVGYGEALNWLALALGTLVVAAVAGLARLGIRSVPVYFFFGAAVWLCFDASGIHATVAGVVLGLMTPTRIWVSDERLRSILGRVLAQPTQEEVEGHGPDRSDLRRAGRAVTESLSPVERLELMLHPWAGFVIMPIFALANAGVAISGADIGQQVSVAIFAGLVLGKPIGVLAFSWLAMRLGLAIRATSLSWSFLAAGAFLTGIGFTMSLFIAGLAYSPGTLDAAKLGILGGSTISAVIGLAILVVLTSRGRIALR</sequence>
<dbReference type="EMBL" id="JALIDZ010000013">
    <property type="protein sequence ID" value="MCT8974674.1"/>
    <property type="molecule type" value="Genomic_DNA"/>
</dbReference>
<dbReference type="GO" id="GO:0015385">
    <property type="term" value="F:sodium:proton antiporter activity"/>
    <property type="evidence" value="ECO:0007669"/>
    <property type="project" value="UniProtKB-UniRule"/>
</dbReference>
<dbReference type="Pfam" id="PF06965">
    <property type="entry name" value="Na_H_antiport_1"/>
    <property type="match status" value="1"/>
</dbReference>
<evidence type="ECO:0000256" key="5">
    <source>
        <dbReference type="ARBA" id="ARBA00023136"/>
    </source>
</evidence>
<gene>
    <name evidence="6 7" type="primary">nhaA</name>
    <name evidence="7" type="ORF">MUB46_22670</name>
</gene>
<keyword evidence="6" id="KW-0406">Ion transport</keyword>
<dbReference type="HAMAP" id="MF_01844">
    <property type="entry name" value="NhaA"/>
    <property type="match status" value="1"/>
</dbReference>
<feature type="transmembrane region" description="Helical" evidence="6">
    <location>
        <begin position="106"/>
        <end position="131"/>
    </location>
</feature>
<accession>A0AAW5R7Q0</accession>
<proteinExistence type="inferred from homology"/>
<evidence type="ECO:0000256" key="4">
    <source>
        <dbReference type="ARBA" id="ARBA00022989"/>
    </source>
</evidence>
<keyword evidence="6" id="KW-0813">Transport</keyword>
<reference evidence="7 8" key="1">
    <citation type="submission" date="2022-04" db="EMBL/GenBank/DDBJ databases">
        <authorList>
            <person name="Ye Y.-Q."/>
            <person name="Du Z.-J."/>
        </authorList>
    </citation>
    <scope>NUCLEOTIDE SEQUENCE [LARGE SCALE GENOMIC DNA]</scope>
    <source>
        <strain evidence="7 8">A6E488</strain>
    </source>
</reference>
<evidence type="ECO:0000256" key="2">
    <source>
        <dbReference type="ARBA" id="ARBA00022475"/>
    </source>
</evidence>
<comment type="catalytic activity">
    <reaction evidence="6">
        <text>Na(+)(in) + 2 H(+)(out) = Na(+)(out) + 2 H(+)(in)</text>
        <dbReference type="Rhea" id="RHEA:29251"/>
        <dbReference type="ChEBI" id="CHEBI:15378"/>
        <dbReference type="ChEBI" id="CHEBI:29101"/>
    </reaction>
</comment>
<dbReference type="AlphaFoldDB" id="A0AAW5R7Q0"/>
<dbReference type="NCBIfam" id="TIGR00773">
    <property type="entry name" value="NhaA"/>
    <property type="match status" value="1"/>
</dbReference>
<name>A0AAW5R7Q0_9HYPH</name>
<evidence type="ECO:0000256" key="3">
    <source>
        <dbReference type="ARBA" id="ARBA00022692"/>
    </source>
</evidence>
<dbReference type="Proteomes" id="UP001320898">
    <property type="component" value="Unassembled WGS sequence"/>
</dbReference>
<keyword evidence="6" id="KW-0050">Antiport</keyword>
<keyword evidence="3 6" id="KW-0812">Transmembrane</keyword>
<feature type="transmembrane region" description="Helical" evidence="6">
    <location>
        <begin position="374"/>
        <end position="401"/>
    </location>
</feature>
<keyword evidence="6" id="KW-0739">Sodium transport</keyword>
<evidence type="ECO:0000313" key="8">
    <source>
        <dbReference type="Proteomes" id="UP001320898"/>
    </source>
</evidence>
<dbReference type="PANTHER" id="PTHR30341:SF0">
    <property type="entry name" value="NA(+)_H(+) ANTIPORTER NHAA"/>
    <property type="match status" value="1"/>
</dbReference>
<keyword evidence="5 6" id="KW-0472">Membrane</keyword>